<keyword evidence="2" id="KW-1185">Reference proteome</keyword>
<organism evidence="1 2">
    <name type="scientific">Chryseobacterium gallinarum</name>
    <dbReference type="NCBI Taxonomy" id="1324352"/>
    <lineage>
        <taxon>Bacteria</taxon>
        <taxon>Pseudomonadati</taxon>
        <taxon>Bacteroidota</taxon>
        <taxon>Flavobacteriia</taxon>
        <taxon>Flavobacteriales</taxon>
        <taxon>Weeksellaceae</taxon>
        <taxon>Chryseobacterium group</taxon>
        <taxon>Chryseobacterium</taxon>
    </lineage>
</organism>
<dbReference type="RefSeq" id="WP_168239210.1">
    <property type="nucleotide sequence ID" value="NZ_CP050995.1"/>
</dbReference>
<reference evidence="1 2" key="1">
    <citation type="submission" date="2019-09" db="EMBL/GenBank/DDBJ databases">
        <title>FDA dAtabase for Regulatory Grade micrObial Sequences (FDA-ARGOS): Supporting development and validation of Infectious Disease Dx tests.</title>
        <authorList>
            <person name="Sciortino C."/>
            <person name="Tallon L."/>
            <person name="Sadzewicz L."/>
            <person name="Vavikolanu K."/>
            <person name="Mehta A."/>
            <person name="Aluvathingal J."/>
            <person name="Nadendla S."/>
            <person name="Nandy P."/>
            <person name="Geyer C."/>
            <person name="Yan Y."/>
            <person name="Sichtig H."/>
        </authorList>
    </citation>
    <scope>NUCLEOTIDE SEQUENCE [LARGE SCALE GENOMIC DNA]</scope>
    <source>
        <strain evidence="1 2">FDAARGOS_636</strain>
    </source>
</reference>
<name>A0ABX6KUN8_CHRGL</name>
<dbReference type="EMBL" id="CP050995">
    <property type="protein sequence ID" value="QIY92202.1"/>
    <property type="molecule type" value="Genomic_DNA"/>
</dbReference>
<gene>
    <name evidence="1" type="ORF">FOB44_16720</name>
</gene>
<proteinExistence type="predicted"/>
<evidence type="ECO:0008006" key="3">
    <source>
        <dbReference type="Google" id="ProtNLM"/>
    </source>
</evidence>
<dbReference type="Proteomes" id="UP000501570">
    <property type="component" value="Chromosome"/>
</dbReference>
<evidence type="ECO:0000313" key="1">
    <source>
        <dbReference type="EMBL" id="QIY92202.1"/>
    </source>
</evidence>
<evidence type="ECO:0000313" key="2">
    <source>
        <dbReference type="Proteomes" id="UP000501570"/>
    </source>
</evidence>
<sequence>MTHSVTIRIENHNGIWYINYKRLGHDKLSEMETTALNEFIKEFKQSNQ</sequence>
<accession>A0ABX6KUN8</accession>
<protein>
    <recommendedName>
        <fullName evidence="3">Transposase</fullName>
    </recommendedName>
</protein>